<dbReference type="SUPFAM" id="SSF75005">
    <property type="entry name" value="Arabinanase/levansucrase/invertase"/>
    <property type="match status" value="1"/>
</dbReference>
<dbReference type="PIRSF" id="PIRSF026534">
    <property type="entry name" value="Endo_alpha-L-arabinosidase"/>
    <property type="match status" value="1"/>
</dbReference>
<dbReference type="Proteomes" id="UP001168528">
    <property type="component" value="Unassembled WGS sequence"/>
</dbReference>
<dbReference type="Gene3D" id="2.115.10.20">
    <property type="entry name" value="Glycosyl hydrolase domain, family 43"/>
    <property type="match status" value="1"/>
</dbReference>
<dbReference type="InterPro" id="IPR006710">
    <property type="entry name" value="Glyco_hydro_43"/>
</dbReference>
<keyword evidence="3 5" id="KW-0378">Hydrolase</keyword>
<dbReference type="InterPro" id="IPR016840">
    <property type="entry name" value="Glyco_hydro_43_endo_a_Ara-ase"/>
</dbReference>
<comment type="similarity">
    <text evidence="2 5">Belongs to the glycosyl hydrolase 43 family.</text>
</comment>
<dbReference type="InterPro" id="IPR050727">
    <property type="entry name" value="GH43_arabinanases"/>
</dbReference>
<keyword evidence="4 5" id="KW-0326">Glycosidase</keyword>
<reference evidence="7" key="1">
    <citation type="submission" date="2023-07" db="EMBL/GenBank/DDBJ databases">
        <title>The genome sequence of Rhodocytophaga aerolata KACC 12507.</title>
        <authorList>
            <person name="Zhang X."/>
        </authorList>
    </citation>
    <scope>NUCLEOTIDE SEQUENCE</scope>
    <source>
        <strain evidence="7">KACC 12507</strain>
    </source>
</reference>
<evidence type="ECO:0000313" key="7">
    <source>
        <dbReference type="EMBL" id="MDO1445100.1"/>
    </source>
</evidence>
<organism evidence="7 8">
    <name type="scientific">Rhodocytophaga aerolata</name>
    <dbReference type="NCBI Taxonomy" id="455078"/>
    <lineage>
        <taxon>Bacteria</taxon>
        <taxon>Pseudomonadati</taxon>
        <taxon>Bacteroidota</taxon>
        <taxon>Cytophagia</taxon>
        <taxon>Cytophagales</taxon>
        <taxon>Rhodocytophagaceae</taxon>
        <taxon>Rhodocytophaga</taxon>
    </lineage>
</organism>
<gene>
    <name evidence="7" type="ORF">Q0590_02500</name>
</gene>
<evidence type="ECO:0000256" key="6">
    <source>
        <dbReference type="SAM" id="SignalP"/>
    </source>
</evidence>
<feature type="chain" id="PRO_5046903055" evidence="6">
    <location>
        <begin position="21"/>
        <end position="329"/>
    </location>
</feature>
<keyword evidence="8" id="KW-1185">Reference proteome</keyword>
<dbReference type="Pfam" id="PF04616">
    <property type="entry name" value="Glyco_hydro_43"/>
    <property type="match status" value="1"/>
</dbReference>
<comment type="pathway">
    <text evidence="1 5">Glycan metabolism; L-arabinan degradation.</text>
</comment>
<accession>A0ABT8QZ29</accession>
<dbReference type="RefSeq" id="WP_302035895.1">
    <property type="nucleotide sequence ID" value="NZ_JAUKPO010000001.1"/>
</dbReference>
<evidence type="ECO:0000256" key="4">
    <source>
        <dbReference type="ARBA" id="ARBA00023295"/>
    </source>
</evidence>
<comment type="caution">
    <text evidence="7">The sequence shown here is derived from an EMBL/GenBank/DDBJ whole genome shotgun (WGS) entry which is preliminary data.</text>
</comment>
<dbReference type="PANTHER" id="PTHR43301:SF3">
    <property type="entry name" value="ARABINAN ENDO-1,5-ALPHA-L-ARABINOSIDASE A-RELATED"/>
    <property type="match status" value="1"/>
</dbReference>
<evidence type="ECO:0000256" key="3">
    <source>
        <dbReference type="ARBA" id="ARBA00022801"/>
    </source>
</evidence>
<dbReference type="PANTHER" id="PTHR43301">
    <property type="entry name" value="ARABINAN ENDO-1,5-ALPHA-L-ARABINOSIDASE"/>
    <property type="match status" value="1"/>
</dbReference>
<keyword evidence="6" id="KW-0732">Signal</keyword>
<feature type="signal peptide" evidence="6">
    <location>
        <begin position="1"/>
        <end position="20"/>
    </location>
</feature>
<dbReference type="CDD" id="cd18830">
    <property type="entry name" value="GH43_CjArb43A-like"/>
    <property type="match status" value="1"/>
</dbReference>
<evidence type="ECO:0000313" key="8">
    <source>
        <dbReference type="Proteomes" id="UP001168528"/>
    </source>
</evidence>
<dbReference type="InterPro" id="IPR023296">
    <property type="entry name" value="Glyco_hydro_beta-prop_sf"/>
</dbReference>
<dbReference type="EMBL" id="JAUKPO010000001">
    <property type="protein sequence ID" value="MDO1445100.1"/>
    <property type="molecule type" value="Genomic_DNA"/>
</dbReference>
<protein>
    <submittedName>
        <fullName evidence="7">Arabinan endo-1,5-alpha-L-arabinosidase</fullName>
    </submittedName>
</protein>
<evidence type="ECO:0000256" key="1">
    <source>
        <dbReference type="ARBA" id="ARBA00004834"/>
    </source>
</evidence>
<proteinExistence type="inferred from homology"/>
<evidence type="ECO:0000256" key="2">
    <source>
        <dbReference type="ARBA" id="ARBA00009865"/>
    </source>
</evidence>
<evidence type="ECO:0000256" key="5">
    <source>
        <dbReference type="PIRNR" id="PIRNR026534"/>
    </source>
</evidence>
<name>A0ABT8QZ29_9BACT</name>
<sequence length="329" mass="36995">MKPVITAILFLLLASQVAYAQPATIPVHDPVMIKQDNTYYLFCTGRGISVWSSTDMQNWEKQNPVFDTPPAWAVAAVAGFKGHIWAPDISFYNGRYYLFYSISAFGKNTSCIGLASNTTLNPADTDFKWIDHGKIIESVPGRDLWNAIDPNLIVDQTGTPWLSFGSFWKGIKMVKLTDDLLNIAQSPQQWYTLASRPRSYTTADTLAGEAAIEAPFIFKKGKYYYLFASFDYCCRGEKSTYKMVVGRSEQVIGPYLDRNGEKMLAGGGTLVLQGNKQWYGVGHNAVYTFNNQDYLVFHGYDASDKGKAKLHIKTLRWDQEGWPVVSFDQ</sequence>